<dbReference type="GeneID" id="89988413"/>
<dbReference type="PROSITE" id="PS50929">
    <property type="entry name" value="ABC_TM1F"/>
    <property type="match status" value="2"/>
</dbReference>
<evidence type="ECO:0000256" key="2">
    <source>
        <dbReference type="ARBA" id="ARBA00022448"/>
    </source>
</evidence>
<dbReference type="RefSeq" id="XP_064719584.1">
    <property type="nucleotide sequence ID" value="XM_064863512.1"/>
</dbReference>
<feature type="transmembrane region" description="Helical" evidence="9">
    <location>
        <begin position="287"/>
        <end position="304"/>
    </location>
</feature>
<dbReference type="Proteomes" id="UP001432216">
    <property type="component" value="Chromosome 3"/>
</dbReference>
<keyword evidence="2" id="KW-0813">Transport</keyword>
<dbReference type="CDD" id="cd03244">
    <property type="entry name" value="ABCC_MRP_domain2"/>
    <property type="match status" value="1"/>
</dbReference>
<dbReference type="SUPFAM" id="SSF90123">
    <property type="entry name" value="ABC transporter transmembrane region"/>
    <property type="match status" value="2"/>
</dbReference>
<dbReference type="CDD" id="cd18604">
    <property type="entry name" value="ABC_6TM_VMR1_D2_like"/>
    <property type="match status" value="1"/>
</dbReference>
<evidence type="ECO:0000256" key="4">
    <source>
        <dbReference type="ARBA" id="ARBA00022741"/>
    </source>
</evidence>
<evidence type="ECO:0000259" key="10">
    <source>
        <dbReference type="PROSITE" id="PS50893"/>
    </source>
</evidence>
<keyword evidence="7 9" id="KW-0472">Membrane</keyword>
<organism evidence="12 13">
    <name type="scientific">Cryptococcus decagattii</name>
    <dbReference type="NCBI Taxonomy" id="1859122"/>
    <lineage>
        <taxon>Eukaryota</taxon>
        <taxon>Fungi</taxon>
        <taxon>Dikarya</taxon>
        <taxon>Basidiomycota</taxon>
        <taxon>Agaricomycotina</taxon>
        <taxon>Tremellomycetes</taxon>
        <taxon>Tremellales</taxon>
        <taxon>Cryptococcaceae</taxon>
        <taxon>Cryptococcus</taxon>
        <taxon>Cryptococcus gattii species complex</taxon>
    </lineage>
</organism>
<feature type="transmembrane region" description="Helical" evidence="9">
    <location>
        <begin position="144"/>
        <end position="167"/>
    </location>
</feature>
<dbReference type="InterPro" id="IPR036640">
    <property type="entry name" value="ABC1_TM_sf"/>
</dbReference>
<feature type="domain" description="ABC transmembrane type-1" evidence="11">
    <location>
        <begin position="293"/>
        <end position="589"/>
    </location>
</feature>
<evidence type="ECO:0000256" key="9">
    <source>
        <dbReference type="SAM" id="Phobius"/>
    </source>
</evidence>
<dbReference type="PROSITE" id="PS50893">
    <property type="entry name" value="ABC_TRANSPORTER_2"/>
    <property type="match status" value="2"/>
</dbReference>
<evidence type="ECO:0000259" key="11">
    <source>
        <dbReference type="PROSITE" id="PS50929"/>
    </source>
</evidence>
<dbReference type="SMART" id="SM00382">
    <property type="entry name" value="AAA"/>
    <property type="match status" value="2"/>
</dbReference>
<feature type="transmembrane region" description="Helical" evidence="9">
    <location>
        <begin position="118"/>
        <end position="137"/>
    </location>
</feature>
<evidence type="ECO:0000256" key="1">
    <source>
        <dbReference type="ARBA" id="ARBA00004370"/>
    </source>
</evidence>
<dbReference type="InterPro" id="IPR017871">
    <property type="entry name" value="ABC_transporter-like_CS"/>
</dbReference>
<dbReference type="Gene3D" id="1.20.1560.10">
    <property type="entry name" value="ABC transporter type 1, transmembrane domain"/>
    <property type="match status" value="2"/>
</dbReference>
<keyword evidence="3 9" id="KW-0812">Transmembrane</keyword>
<evidence type="ECO:0000256" key="7">
    <source>
        <dbReference type="ARBA" id="ARBA00023136"/>
    </source>
</evidence>
<evidence type="ECO:0000313" key="12">
    <source>
        <dbReference type="EMBL" id="WVO20345.1"/>
    </source>
</evidence>
<evidence type="ECO:0000256" key="6">
    <source>
        <dbReference type="ARBA" id="ARBA00022989"/>
    </source>
</evidence>
<protein>
    <recommendedName>
        <fullName evidence="14">ATP-binding cassette transporter</fullName>
    </recommendedName>
</protein>
<dbReference type="Pfam" id="PF00005">
    <property type="entry name" value="ABC_tran"/>
    <property type="match status" value="2"/>
</dbReference>
<feature type="transmembrane region" description="Helical" evidence="9">
    <location>
        <begin position="424"/>
        <end position="441"/>
    </location>
</feature>
<dbReference type="EMBL" id="CP143808">
    <property type="protein sequence ID" value="WVO20345.1"/>
    <property type="molecule type" value="Genomic_DNA"/>
</dbReference>
<feature type="transmembrane region" description="Helical" evidence="9">
    <location>
        <begin position="972"/>
        <end position="993"/>
    </location>
</feature>
<accession>A0ABZ2AP98</accession>
<feature type="transmembrane region" description="Helical" evidence="9">
    <location>
        <begin position="187"/>
        <end position="206"/>
    </location>
</feature>
<feature type="domain" description="ABC transporter" evidence="10">
    <location>
        <begin position="1350"/>
        <end position="1627"/>
    </location>
</feature>
<name>A0ABZ2AP98_9TREE</name>
<feature type="compositionally biased region" description="Basic and acidic residues" evidence="8">
    <location>
        <begin position="905"/>
        <end position="918"/>
    </location>
</feature>
<evidence type="ECO:0000256" key="5">
    <source>
        <dbReference type="ARBA" id="ARBA00022840"/>
    </source>
</evidence>
<dbReference type="Pfam" id="PF00664">
    <property type="entry name" value="ABC_membrane"/>
    <property type="match status" value="2"/>
</dbReference>
<feature type="transmembrane region" description="Helical" evidence="9">
    <location>
        <begin position="447"/>
        <end position="465"/>
    </location>
</feature>
<dbReference type="PROSITE" id="PS00211">
    <property type="entry name" value="ABC_TRANSPORTER_1"/>
    <property type="match status" value="2"/>
</dbReference>
<reference evidence="12 13" key="1">
    <citation type="submission" date="2024-01" db="EMBL/GenBank/DDBJ databases">
        <title>Comparative genomics of Cryptococcus and Kwoniella reveals pathogenesis evolution and contrasting modes of karyotype evolution via chromosome fusion or intercentromeric recombination.</title>
        <authorList>
            <person name="Coelho M.A."/>
            <person name="David-Palma M."/>
            <person name="Shea T."/>
            <person name="Bowers K."/>
            <person name="McGinley-Smith S."/>
            <person name="Mohammad A.W."/>
            <person name="Gnirke A."/>
            <person name="Yurkov A.M."/>
            <person name="Nowrousian M."/>
            <person name="Sun S."/>
            <person name="Cuomo C.A."/>
            <person name="Heitman J."/>
        </authorList>
    </citation>
    <scope>NUCLEOTIDE SEQUENCE [LARGE SCALE GENOMIC DNA]</scope>
    <source>
        <strain evidence="12 13">7685027</strain>
    </source>
</reference>
<dbReference type="CDD" id="cd18596">
    <property type="entry name" value="ABC_6TM_VMR1_D1_like"/>
    <property type="match status" value="1"/>
</dbReference>
<gene>
    <name evidence="12" type="ORF">IAS62_001639</name>
</gene>
<feature type="region of interest" description="Disordered" evidence="8">
    <location>
        <begin position="905"/>
        <end position="927"/>
    </location>
</feature>
<dbReference type="SUPFAM" id="SSF52540">
    <property type="entry name" value="P-loop containing nucleoside triphosphate hydrolases"/>
    <property type="match status" value="2"/>
</dbReference>
<keyword evidence="13" id="KW-1185">Reference proteome</keyword>
<dbReference type="InterPro" id="IPR027417">
    <property type="entry name" value="P-loop_NTPase"/>
</dbReference>
<dbReference type="InterPro" id="IPR011527">
    <property type="entry name" value="ABC1_TM_dom"/>
</dbReference>
<feature type="transmembrane region" description="Helical" evidence="9">
    <location>
        <begin position="324"/>
        <end position="343"/>
    </location>
</feature>
<keyword evidence="5" id="KW-0067">ATP-binding</keyword>
<feature type="domain" description="ABC transporter" evidence="10">
    <location>
        <begin position="666"/>
        <end position="901"/>
    </location>
</feature>
<feature type="transmembrane region" description="Helical" evidence="9">
    <location>
        <begin position="486"/>
        <end position="503"/>
    </location>
</feature>
<dbReference type="CDD" id="cd03250">
    <property type="entry name" value="ABCC_MRP_domain1"/>
    <property type="match status" value="1"/>
</dbReference>
<feature type="transmembrane region" description="Helical" evidence="9">
    <location>
        <begin position="560"/>
        <end position="586"/>
    </location>
</feature>
<feature type="transmembrane region" description="Helical" evidence="9">
    <location>
        <begin position="1254"/>
        <end position="1274"/>
    </location>
</feature>
<dbReference type="PANTHER" id="PTHR24223:SF415">
    <property type="entry name" value="FI20190P1"/>
    <property type="match status" value="1"/>
</dbReference>
<dbReference type="InterPro" id="IPR003593">
    <property type="entry name" value="AAA+_ATPase"/>
</dbReference>
<feature type="region of interest" description="Disordered" evidence="8">
    <location>
        <begin position="644"/>
        <end position="663"/>
    </location>
</feature>
<sequence>MDVSNIDLPSPFLISTIRTVSSLIVLLLPLLFSIPPFKQLGDRLAPVFSDFVTLRSLVPPEPATSAQKADEQARRPKAWKEFVLAAFSLAEAATWTGITGWKILQLAQGDGATLRDTLVFIGMVVVWLGIFSAFAFRPLTTPPWSVLIISILLFVVSAWTIGQAWYMRTITGFLPSWASSGRIALEFLNIGATAAIILVLGSLRLASPEVLSRLPQVAPDDDVTLLSWMTFSWVDSFIRHGNSQELEPQDLPPLSMTQQTRIVFEKFRQAATSKLVYKLFLVNKLDMALDGSLTLVSVILNYAGPFFLNRILQGLDTRSREAMSLAYVFALFALFASVSKALVDLLHLWHSRRAAVRIKAELTAAVYDKALRRKDASGIVSKTGAEDKESDGKQEKMSNADSGKVVNLMSGDTTRIANTVSGAYFIYSAPFEILVASIFLYNILGWSAFAGIVVLAVAAPLNSFVSNRSVKITQDLLKARDKRIGVMNELIGAIQFIKFFAWIEQWKGRAADARSNEMKQMIRSLINNVWFALLWSLAPILVTLVSFFCYIVIEKRDLTVAVAFTAISLFTMLRLPLNIIPSYIVIILQSLVSVQRIEDFLAEDEVPDWVSSLKRSETQNDEPIKIGFENASFRWNTGKQSSLSETIESSKGKRPASAPAPLDSSVVTDGSTVVEETFFMLSDLNINFPIGRLSVITGPTGSGKTALLTALLGEMELLSGRSYLPKNTTQVDSSSGLRNSIAYAAQTPWLQQTSIKNNILFGEPFDEERYEMVLEACALNPDLDALEDGDLTEIGAKGVSLSGGQKARVALARAVYSYTQHLLLDDPLAAVDSHTAKHLTDKCLNGPILKGRTVVLVSHHVELLLPSTDYLIRILDGRVDIQGTIQDLRERGDLDGMVALEEAELHKEEDRGKGKSQEEEVVEGEDADVQEIKKEKNKGPGKKLIQDEERAIGNVKWETYKLYIVAATYTTWAWTILVLILSQLCAVAERYWLKVWGEAYSKQHVTTLFTTFKPAIHDLTSHYFDNELHQHVLQHSVSENVTFAASEAVSVDISGITSQFPSAETNPTFYLAVYTVIVLGAAIFGVASSGIGAWSSYRAAVTIHDRLLDRIMRATVRFFSVTPLGRIINRFSRDVEVIDSSLNGALRTVLIYVASLIAAIGVVAFIVPWFLVPAALISYLYYQYSVLYLRVGRSLRRLEATLRSPIFSGFAELLDGVISVRAFSAEARFMEQLCKQVDQTNQAFYYYWMMNRWLLLRFDFLGAISVALTTLLALSGAVPAGSAGMAIISAQSFVSACYWVSRFWGQLEMDFNSVERVQEYLSVPQEPPAVIPSNRPPAYWPANTGAPDFLSVRDIEIKYAPDLPTVFKGSFDIKAGEKIGLIGRTGSGKSTLGMSLLRFTDPTSGSIFLDGIDITKIGVDDLRSRITYIPQDAVLFSGTVRENLDPFAEHTDAELYDALARVNLGPQGTSPLASRAPSRVASSRRLDAIIAEESAARSSASSALGSAISSANARTIITLTTEVSAGGSNFSQGQRQLVAMARALLRRSNLIIMDEATASVDFATDEAIQAAIRSEFKDSTLLTIAHRLSSVIDYDRLLVLSDGEVAEFDTPINLLRKDGSLFKTLCEKSGKYKELFKAAEKKEQEDQEKESGTKNLLEITVLFTLYTNSIEPLIPSYTIIHTLAVDKLS</sequence>
<feature type="transmembrane region" description="Helical" evidence="9">
    <location>
        <begin position="529"/>
        <end position="553"/>
    </location>
</feature>
<proteinExistence type="predicted"/>
<keyword evidence="4" id="KW-0547">Nucleotide-binding</keyword>
<dbReference type="PANTHER" id="PTHR24223">
    <property type="entry name" value="ATP-BINDING CASSETTE SUB-FAMILY C"/>
    <property type="match status" value="1"/>
</dbReference>
<feature type="transmembrane region" description="Helical" evidence="9">
    <location>
        <begin position="12"/>
        <end position="34"/>
    </location>
</feature>
<evidence type="ECO:0000256" key="8">
    <source>
        <dbReference type="SAM" id="MobiDB-lite"/>
    </source>
</evidence>
<evidence type="ECO:0000313" key="13">
    <source>
        <dbReference type="Proteomes" id="UP001432216"/>
    </source>
</evidence>
<evidence type="ECO:0008006" key="14">
    <source>
        <dbReference type="Google" id="ProtNLM"/>
    </source>
</evidence>
<dbReference type="Gene3D" id="3.40.50.300">
    <property type="entry name" value="P-loop containing nucleotide triphosphate hydrolases"/>
    <property type="match status" value="2"/>
</dbReference>
<comment type="subcellular location">
    <subcellularLocation>
        <location evidence="1">Membrane</location>
    </subcellularLocation>
</comment>
<feature type="transmembrane region" description="Helical" evidence="9">
    <location>
        <begin position="82"/>
        <end position="98"/>
    </location>
</feature>
<feature type="domain" description="ABC transmembrane type-1" evidence="11">
    <location>
        <begin position="1053"/>
        <end position="1309"/>
    </location>
</feature>
<dbReference type="InterPro" id="IPR050173">
    <property type="entry name" value="ABC_transporter_C-like"/>
</dbReference>
<evidence type="ECO:0000256" key="3">
    <source>
        <dbReference type="ARBA" id="ARBA00022692"/>
    </source>
</evidence>
<feature type="transmembrane region" description="Helical" evidence="9">
    <location>
        <begin position="1069"/>
        <end position="1091"/>
    </location>
</feature>
<keyword evidence="6 9" id="KW-1133">Transmembrane helix</keyword>
<feature type="transmembrane region" description="Helical" evidence="9">
    <location>
        <begin position="1149"/>
        <end position="1182"/>
    </location>
</feature>
<dbReference type="InterPro" id="IPR003439">
    <property type="entry name" value="ABC_transporter-like_ATP-bd"/>
</dbReference>